<dbReference type="SMART" id="SM00448">
    <property type="entry name" value="REC"/>
    <property type="match status" value="1"/>
</dbReference>
<dbReference type="Proteomes" id="UP000471381">
    <property type="component" value="Unassembled WGS sequence"/>
</dbReference>
<dbReference type="InterPro" id="IPR052020">
    <property type="entry name" value="Cyclic_di-GMP/3'3'-cGAMP_PDE"/>
</dbReference>
<proteinExistence type="predicted"/>
<dbReference type="InterPro" id="IPR001789">
    <property type="entry name" value="Sig_transdc_resp-reg_receiver"/>
</dbReference>
<feature type="domain" description="HD-GYP" evidence="3">
    <location>
        <begin position="133"/>
        <end position="331"/>
    </location>
</feature>
<gene>
    <name evidence="4" type="ORF">GTQ48_13380</name>
</gene>
<dbReference type="PROSITE" id="PS51832">
    <property type="entry name" value="HD_GYP"/>
    <property type="match status" value="1"/>
</dbReference>
<sequence>MLETKIANPVLLLVDDEPANLRVLKQLLSQQYQLVFARDGYEALEIASMRRPDLILLDVMMPGMTGFEVCESLKSNEVTTHIPVIFVTALTEDMDEAKGFEVGAVDFITKPISPAVVKARVKTHLSLVRAEALMESRLHVVQRLGRAAEYKDNETGMHVMRMSHFSRELALAYGLSEEQATTLLHAAPMHDIGKIGIADSIMLKPGKLTDEEFKDMQRHPEIGAEIIGDCGDSLLFKVAKSVSMTHHEKWDGTGYPKGLKGEEIPIEGRICALADVFDALTSKRPYKEAWSIEKAVEFIQSQKGKHFEPKLVDLLVAMLPKIVEIKEAFKEIE</sequence>
<protein>
    <submittedName>
        <fullName evidence="4">Response regulator</fullName>
    </submittedName>
</protein>
<dbReference type="PANTHER" id="PTHR45228">
    <property type="entry name" value="CYCLIC DI-GMP PHOSPHODIESTERASE TM_0186-RELATED"/>
    <property type="match status" value="1"/>
</dbReference>
<dbReference type="GO" id="GO:0008081">
    <property type="term" value="F:phosphoric diester hydrolase activity"/>
    <property type="evidence" value="ECO:0007669"/>
    <property type="project" value="UniProtKB-ARBA"/>
</dbReference>
<dbReference type="Gene3D" id="1.10.3210.10">
    <property type="entry name" value="Hypothetical protein af1432"/>
    <property type="match status" value="1"/>
</dbReference>
<dbReference type="RefSeq" id="WP_163107120.1">
    <property type="nucleotide sequence ID" value="NZ_JAAAWO010000010.1"/>
</dbReference>
<evidence type="ECO:0000313" key="5">
    <source>
        <dbReference type="Proteomes" id="UP000471381"/>
    </source>
</evidence>
<dbReference type="CDD" id="cd19920">
    <property type="entry name" value="REC_PA4781-like"/>
    <property type="match status" value="1"/>
</dbReference>
<reference evidence="4 5" key="1">
    <citation type="submission" date="2020-01" db="EMBL/GenBank/DDBJ databases">
        <title>Genomes of bacteria type strains.</title>
        <authorList>
            <person name="Chen J."/>
            <person name="Zhu S."/>
            <person name="Yang J."/>
        </authorList>
    </citation>
    <scope>NUCLEOTIDE SEQUENCE [LARGE SCALE GENOMIC DNA]</scope>
    <source>
        <strain evidence="4 5">LMG 24078</strain>
    </source>
</reference>
<comment type="caution">
    <text evidence="4">The sequence shown here is derived from an EMBL/GenBank/DDBJ whole genome shotgun (WGS) entry which is preliminary data.</text>
</comment>
<feature type="modified residue" description="4-aspartylphosphate" evidence="1">
    <location>
        <position position="58"/>
    </location>
</feature>
<accession>A0A6N9TKV4</accession>
<dbReference type="CDD" id="cd00077">
    <property type="entry name" value="HDc"/>
    <property type="match status" value="1"/>
</dbReference>
<dbReference type="SUPFAM" id="SSF52172">
    <property type="entry name" value="CheY-like"/>
    <property type="match status" value="1"/>
</dbReference>
<keyword evidence="5" id="KW-1185">Reference proteome</keyword>
<dbReference type="Pfam" id="PF00072">
    <property type="entry name" value="Response_reg"/>
    <property type="match status" value="1"/>
</dbReference>
<feature type="domain" description="Response regulatory" evidence="2">
    <location>
        <begin position="10"/>
        <end position="125"/>
    </location>
</feature>
<dbReference type="AlphaFoldDB" id="A0A6N9TKV4"/>
<dbReference type="InterPro" id="IPR037522">
    <property type="entry name" value="HD_GYP_dom"/>
</dbReference>
<dbReference type="PANTHER" id="PTHR45228:SF5">
    <property type="entry name" value="CYCLIC DI-GMP PHOSPHODIESTERASE VC_1348-RELATED"/>
    <property type="match status" value="1"/>
</dbReference>
<dbReference type="SMART" id="SM00471">
    <property type="entry name" value="HDc"/>
    <property type="match status" value="1"/>
</dbReference>
<evidence type="ECO:0000259" key="2">
    <source>
        <dbReference type="PROSITE" id="PS50110"/>
    </source>
</evidence>
<organism evidence="4 5">
    <name type="scientific">Alteromonas genovensis</name>
    <dbReference type="NCBI Taxonomy" id="471225"/>
    <lineage>
        <taxon>Bacteria</taxon>
        <taxon>Pseudomonadati</taxon>
        <taxon>Pseudomonadota</taxon>
        <taxon>Gammaproteobacteria</taxon>
        <taxon>Alteromonadales</taxon>
        <taxon>Alteromonadaceae</taxon>
        <taxon>Alteromonas/Salinimonas group</taxon>
        <taxon>Alteromonas</taxon>
    </lineage>
</organism>
<keyword evidence="1" id="KW-0597">Phosphoprotein</keyword>
<evidence type="ECO:0000256" key="1">
    <source>
        <dbReference type="PROSITE-ProRule" id="PRU00169"/>
    </source>
</evidence>
<dbReference type="SUPFAM" id="SSF109604">
    <property type="entry name" value="HD-domain/PDEase-like"/>
    <property type="match status" value="1"/>
</dbReference>
<dbReference type="PROSITE" id="PS50110">
    <property type="entry name" value="RESPONSE_REGULATORY"/>
    <property type="match status" value="1"/>
</dbReference>
<dbReference type="Gene3D" id="3.40.50.2300">
    <property type="match status" value="1"/>
</dbReference>
<dbReference type="GO" id="GO:0000160">
    <property type="term" value="P:phosphorelay signal transduction system"/>
    <property type="evidence" value="ECO:0007669"/>
    <property type="project" value="InterPro"/>
</dbReference>
<evidence type="ECO:0000313" key="4">
    <source>
        <dbReference type="EMBL" id="NDW16506.1"/>
    </source>
</evidence>
<dbReference type="InterPro" id="IPR011006">
    <property type="entry name" value="CheY-like_superfamily"/>
</dbReference>
<dbReference type="Pfam" id="PF13487">
    <property type="entry name" value="HD_5"/>
    <property type="match status" value="1"/>
</dbReference>
<dbReference type="InterPro" id="IPR003607">
    <property type="entry name" value="HD/PDEase_dom"/>
</dbReference>
<dbReference type="EMBL" id="JAAAWO010000010">
    <property type="protein sequence ID" value="NDW16506.1"/>
    <property type="molecule type" value="Genomic_DNA"/>
</dbReference>
<name>A0A6N9TKV4_9ALTE</name>
<evidence type="ECO:0000259" key="3">
    <source>
        <dbReference type="PROSITE" id="PS51832"/>
    </source>
</evidence>